<dbReference type="AlphaFoldDB" id="A0A1G9GJA8"/>
<dbReference type="SUPFAM" id="SSF102546">
    <property type="entry name" value="RbsD-like"/>
    <property type="match status" value="1"/>
</dbReference>
<proteinExistence type="predicted"/>
<reference evidence="4 5" key="1">
    <citation type="submission" date="2016-10" db="EMBL/GenBank/DDBJ databases">
        <authorList>
            <person name="de Groot N.N."/>
        </authorList>
    </citation>
    <scope>NUCLEOTIDE SEQUENCE [LARGE SCALE GENOMIC DNA]</scope>
    <source>
        <strain evidence="4 5">CGMCC 1.5382</strain>
    </source>
</reference>
<dbReference type="PANTHER" id="PTHR31690:SF4">
    <property type="entry name" value="FUCOSE MUTAROTASE"/>
    <property type="match status" value="1"/>
</dbReference>
<dbReference type="InterPro" id="IPR023750">
    <property type="entry name" value="RbsD-like_sf"/>
</dbReference>
<organism evidence="4 5">
    <name type="scientific">Cryobacterium psychrotolerans</name>
    <dbReference type="NCBI Taxonomy" id="386301"/>
    <lineage>
        <taxon>Bacteria</taxon>
        <taxon>Bacillati</taxon>
        <taxon>Actinomycetota</taxon>
        <taxon>Actinomycetes</taxon>
        <taxon>Micrococcales</taxon>
        <taxon>Microbacteriaceae</taxon>
        <taxon>Cryobacterium</taxon>
    </lineage>
</organism>
<dbReference type="GO" id="GO:0036373">
    <property type="term" value="F:L-fucose mutarotase activity"/>
    <property type="evidence" value="ECO:0007669"/>
    <property type="project" value="UniProtKB-EC"/>
</dbReference>
<sequence>MLIGVDPLLRGSLLARLDEMGHGDMLVIADANFPARRLGPPVIDLPGATAIEAIRAIATVFPIDPDEPISLMSAPAGPPDIHAELVRATGRTGAVRAEAITRFEFYERAQESVLIVATGELRPYGNVILRKGVVTDGENQ</sequence>
<dbReference type="OrthoDB" id="9805009at2"/>
<evidence type="ECO:0000256" key="1">
    <source>
        <dbReference type="ARBA" id="ARBA00000223"/>
    </source>
</evidence>
<dbReference type="GO" id="GO:0062193">
    <property type="term" value="F:D-ribose pyranase activity"/>
    <property type="evidence" value="ECO:0007669"/>
    <property type="project" value="UniProtKB-EC"/>
</dbReference>
<dbReference type="EMBL" id="FNFU01000022">
    <property type="protein sequence ID" value="SDL00726.1"/>
    <property type="molecule type" value="Genomic_DNA"/>
</dbReference>
<dbReference type="Pfam" id="PF05025">
    <property type="entry name" value="RbsD_FucU"/>
    <property type="match status" value="1"/>
</dbReference>
<evidence type="ECO:0000313" key="4">
    <source>
        <dbReference type="EMBL" id="SDL00726.1"/>
    </source>
</evidence>
<dbReference type="InterPro" id="IPR050443">
    <property type="entry name" value="RbsD/FucU_mutarotase"/>
</dbReference>
<dbReference type="InterPro" id="IPR007721">
    <property type="entry name" value="RbsD_FucU"/>
</dbReference>
<dbReference type="GO" id="GO:0006004">
    <property type="term" value="P:fucose metabolic process"/>
    <property type="evidence" value="ECO:0007669"/>
    <property type="project" value="TreeGrafter"/>
</dbReference>
<comment type="catalytic activity">
    <reaction evidence="3">
        <text>alpha-L-fucose = beta-L-fucose</text>
        <dbReference type="Rhea" id="RHEA:25580"/>
        <dbReference type="ChEBI" id="CHEBI:42548"/>
        <dbReference type="ChEBI" id="CHEBI:42589"/>
        <dbReference type="EC" id="5.1.3.29"/>
    </reaction>
</comment>
<dbReference type="STRING" id="386301.SAMN05216282_12234"/>
<dbReference type="Gene3D" id="3.40.1650.10">
    <property type="entry name" value="RbsD-like domain"/>
    <property type="match status" value="1"/>
</dbReference>
<name>A0A1G9GJA8_9MICO</name>
<comment type="catalytic activity">
    <reaction evidence="1">
        <text>beta-D-ribopyranose = beta-D-ribofuranose</text>
        <dbReference type="Rhea" id="RHEA:25432"/>
        <dbReference type="ChEBI" id="CHEBI:27476"/>
        <dbReference type="ChEBI" id="CHEBI:47002"/>
        <dbReference type="EC" id="5.4.99.62"/>
    </reaction>
</comment>
<dbReference type="PANTHER" id="PTHR31690">
    <property type="entry name" value="FUCOSE MUTAROTASE"/>
    <property type="match status" value="1"/>
</dbReference>
<dbReference type="GO" id="GO:0042806">
    <property type="term" value="F:fucose binding"/>
    <property type="evidence" value="ECO:0007669"/>
    <property type="project" value="TreeGrafter"/>
</dbReference>
<keyword evidence="5" id="KW-1185">Reference proteome</keyword>
<keyword evidence="2" id="KW-0413">Isomerase</keyword>
<accession>A0A1G9GJA8</accession>
<evidence type="ECO:0000256" key="3">
    <source>
        <dbReference type="ARBA" id="ARBA00036324"/>
    </source>
</evidence>
<evidence type="ECO:0000313" key="5">
    <source>
        <dbReference type="Proteomes" id="UP000198701"/>
    </source>
</evidence>
<protein>
    <submittedName>
        <fullName evidence="4">L-fucose mutarotase</fullName>
    </submittedName>
</protein>
<dbReference type="RefSeq" id="WP_092324791.1">
    <property type="nucleotide sequence ID" value="NZ_FNFU01000022.1"/>
</dbReference>
<evidence type="ECO:0000256" key="2">
    <source>
        <dbReference type="ARBA" id="ARBA00023235"/>
    </source>
</evidence>
<dbReference type="Proteomes" id="UP000198701">
    <property type="component" value="Unassembled WGS sequence"/>
</dbReference>
<gene>
    <name evidence="4" type="ORF">SAMN05216282_12234</name>
</gene>